<organism evidence="2 3">
    <name type="scientific">Daejeonella lutea</name>
    <dbReference type="NCBI Taxonomy" id="572036"/>
    <lineage>
        <taxon>Bacteria</taxon>
        <taxon>Pseudomonadati</taxon>
        <taxon>Bacteroidota</taxon>
        <taxon>Sphingobacteriia</taxon>
        <taxon>Sphingobacteriales</taxon>
        <taxon>Sphingobacteriaceae</taxon>
        <taxon>Daejeonella</taxon>
    </lineage>
</organism>
<evidence type="ECO:0000256" key="1">
    <source>
        <dbReference type="SAM" id="SignalP"/>
    </source>
</evidence>
<dbReference type="InterPro" id="IPR026444">
    <property type="entry name" value="Secre_tail"/>
</dbReference>
<feature type="signal peptide" evidence="1">
    <location>
        <begin position="1"/>
        <end position="19"/>
    </location>
</feature>
<dbReference type="RefSeq" id="WP_079703120.1">
    <property type="nucleotide sequence ID" value="NZ_FUYR01000002.1"/>
</dbReference>
<protein>
    <submittedName>
        <fullName evidence="2">Por secretion system C-terminal sorting domain-containing protein</fullName>
    </submittedName>
</protein>
<feature type="chain" id="PRO_5012256410" evidence="1">
    <location>
        <begin position="20"/>
        <end position="353"/>
    </location>
</feature>
<proteinExistence type="predicted"/>
<dbReference type="AlphaFoldDB" id="A0A1T5DVA2"/>
<dbReference type="EMBL" id="FUYR01000002">
    <property type="protein sequence ID" value="SKB75559.1"/>
    <property type="molecule type" value="Genomic_DNA"/>
</dbReference>
<name>A0A1T5DVA2_9SPHI</name>
<sequence length="353" mass="39345">MKKSLLKSLLCLFAVAAVAPDYASYAQDSKGLTRSIIINNGDTTVNGKKFSELDKSEKAKLREEFKEMEKNFGTGPGKRSEERRVVVGRGGDNSKDIIVTRDGKEPHVLYWNDDIASIGANVRSFKFDGKAPGEIRILKNGDDSVLINRDFQVFTFGGDSTTRFNLNTDSLLKRFNFNVDGLDSNIRKRVIAMNRNMVPGRPGRVLEGNRTPMIFEHGDFSTFGTRNNSSSFNYSHTDKDGISSRMNIRISDANKDQLKKITGTESIPKILDVSDLTLFPNFSSGKMTLSFNIASKGNTKISVLNSDMKSIFADEVVNLNGNYVKQLTLPKNGVYYVNISQNGSWFVKKLVKE</sequence>
<reference evidence="3" key="1">
    <citation type="submission" date="2017-02" db="EMBL/GenBank/DDBJ databases">
        <authorList>
            <person name="Varghese N."/>
            <person name="Submissions S."/>
        </authorList>
    </citation>
    <scope>NUCLEOTIDE SEQUENCE [LARGE SCALE GENOMIC DNA]</scope>
    <source>
        <strain evidence="3">DSM 22385</strain>
    </source>
</reference>
<dbReference type="OrthoDB" id="761796at2"/>
<dbReference type="NCBIfam" id="TIGR04183">
    <property type="entry name" value="Por_Secre_tail"/>
    <property type="match status" value="1"/>
</dbReference>
<keyword evidence="1" id="KW-0732">Signal</keyword>
<evidence type="ECO:0000313" key="3">
    <source>
        <dbReference type="Proteomes" id="UP000189981"/>
    </source>
</evidence>
<gene>
    <name evidence="2" type="ORF">SAMN05661099_2633</name>
</gene>
<accession>A0A1T5DVA2</accession>
<dbReference type="Proteomes" id="UP000189981">
    <property type="component" value="Unassembled WGS sequence"/>
</dbReference>
<evidence type="ECO:0000313" key="2">
    <source>
        <dbReference type="EMBL" id="SKB75559.1"/>
    </source>
</evidence>
<keyword evidence="3" id="KW-1185">Reference proteome</keyword>